<evidence type="ECO:0000256" key="1">
    <source>
        <dbReference type="SAM" id="MobiDB-lite"/>
    </source>
</evidence>
<accession>A0ABQ5FDR9</accession>
<protein>
    <recommendedName>
        <fullName evidence="2">Retrotransposon gag domain-containing protein</fullName>
    </recommendedName>
</protein>
<keyword evidence="4" id="KW-1185">Reference proteome</keyword>
<evidence type="ECO:0000313" key="3">
    <source>
        <dbReference type="EMBL" id="GJT61460.1"/>
    </source>
</evidence>
<name>A0ABQ5FDR9_9ASTR</name>
<reference evidence="3" key="2">
    <citation type="submission" date="2022-01" db="EMBL/GenBank/DDBJ databases">
        <authorList>
            <person name="Yamashiro T."/>
            <person name="Shiraishi A."/>
            <person name="Satake H."/>
            <person name="Nakayama K."/>
        </authorList>
    </citation>
    <scope>NUCLEOTIDE SEQUENCE</scope>
</reference>
<comment type="caution">
    <text evidence="3">The sequence shown here is derived from an EMBL/GenBank/DDBJ whole genome shotgun (WGS) entry which is preliminary data.</text>
</comment>
<sequence>MIERRMTEALEAYEANRNNGPIMESGDERKDDNGDDNGKCNGDGCNSDGNGVGGGTGNGNPDMNVGGLMPVARKCTYQDFLKYHPLIFKGTEGVVGMTRWFEKMENIFHISNCPQNYQVKYASCTLQNGALTWWNSHKRTVRTDAAYAMTWKALMKLMKEVYCSRNEIQKMETEL</sequence>
<proteinExistence type="predicted"/>
<dbReference type="InterPro" id="IPR005162">
    <property type="entry name" value="Retrotrans_gag_dom"/>
</dbReference>
<organism evidence="3 4">
    <name type="scientific">Tanacetum coccineum</name>
    <dbReference type="NCBI Taxonomy" id="301880"/>
    <lineage>
        <taxon>Eukaryota</taxon>
        <taxon>Viridiplantae</taxon>
        <taxon>Streptophyta</taxon>
        <taxon>Embryophyta</taxon>
        <taxon>Tracheophyta</taxon>
        <taxon>Spermatophyta</taxon>
        <taxon>Magnoliopsida</taxon>
        <taxon>eudicotyledons</taxon>
        <taxon>Gunneridae</taxon>
        <taxon>Pentapetalae</taxon>
        <taxon>asterids</taxon>
        <taxon>campanulids</taxon>
        <taxon>Asterales</taxon>
        <taxon>Asteraceae</taxon>
        <taxon>Asteroideae</taxon>
        <taxon>Anthemideae</taxon>
        <taxon>Anthemidinae</taxon>
        <taxon>Tanacetum</taxon>
    </lineage>
</organism>
<feature type="region of interest" description="Disordered" evidence="1">
    <location>
        <begin position="14"/>
        <end position="42"/>
    </location>
</feature>
<reference evidence="3" key="1">
    <citation type="journal article" date="2022" name="Int. J. Mol. Sci.">
        <title>Draft Genome of Tanacetum Coccineum: Genomic Comparison of Closely Related Tanacetum-Family Plants.</title>
        <authorList>
            <person name="Yamashiro T."/>
            <person name="Shiraishi A."/>
            <person name="Nakayama K."/>
            <person name="Satake H."/>
        </authorList>
    </citation>
    <scope>NUCLEOTIDE SEQUENCE</scope>
</reference>
<dbReference type="Proteomes" id="UP001151760">
    <property type="component" value="Unassembled WGS sequence"/>
</dbReference>
<feature type="domain" description="Retrotransposon gag" evidence="2">
    <location>
        <begin position="120"/>
        <end position="175"/>
    </location>
</feature>
<evidence type="ECO:0000313" key="4">
    <source>
        <dbReference type="Proteomes" id="UP001151760"/>
    </source>
</evidence>
<dbReference type="Pfam" id="PF03732">
    <property type="entry name" value="Retrotrans_gag"/>
    <property type="match status" value="1"/>
</dbReference>
<dbReference type="EMBL" id="BQNB010017289">
    <property type="protein sequence ID" value="GJT61460.1"/>
    <property type="molecule type" value="Genomic_DNA"/>
</dbReference>
<feature type="compositionally biased region" description="Basic and acidic residues" evidence="1">
    <location>
        <begin position="26"/>
        <end position="38"/>
    </location>
</feature>
<gene>
    <name evidence="3" type="ORF">Tco_1004993</name>
</gene>
<evidence type="ECO:0000259" key="2">
    <source>
        <dbReference type="Pfam" id="PF03732"/>
    </source>
</evidence>